<dbReference type="EMBL" id="MCOK01000001">
    <property type="protein sequence ID" value="OOC52494.1"/>
    <property type="molecule type" value="Genomic_DNA"/>
</dbReference>
<reference evidence="3" key="1">
    <citation type="submission" date="2016-08" db="EMBL/GenBank/DDBJ databases">
        <authorList>
            <person name="Tokovenko B."/>
            <person name="Kalinowski J."/>
        </authorList>
    </citation>
    <scope>NUCLEOTIDE SEQUENCE [LARGE SCALE GENOMIC DNA]</scope>
    <source>
        <strain evidence="3">UTMC102</strain>
    </source>
</reference>
<evidence type="ECO:0000313" key="3">
    <source>
        <dbReference type="Proteomes" id="UP000189004"/>
    </source>
</evidence>
<gene>
    <name evidence="2" type="ORF">NOSIN_00465</name>
</gene>
<feature type="compositionally biased region" description="Basic and acidic residues" evidence="1">
    <location>
        <begin position="180"/>
        <end position="190"/>
    </location>
</feature>
<feature type="compositionally biased region" description="Basic and acidic residues" evidence="1">
    <location>
        <begin position="157"/>
        <end position="171"/>
    </location>
</feature>
<keyword evidence="3" id="KW-1185">Reference proteome</keyword>
<sequence>MKDTSQLVERAATTLAGSMTTHDEAAWRSALEGFAALFTAAAHVAAAELERSRAKVVADPGLAAEAAGEWKPKLRRLLRTHPEAAERLQALLRELGANAPQAGVSHQSSGTVSGTAVQAHTLHGGVTNTHNHEGGDHVDFSDGTFQGEVVGKKVERHENTRVDQSRARAGRDVIGTQNNHHGDHGSGRES</sequence>
<dbReference type="Proteomes" id="UP000189004">
    <property type="component" value="Unassembled WGS sequence"/>
</dbReference>
<proteinExistence type="predicted"/>
<dbReference type="OrthoDB" id="3430840at2"/>
<feature type="region of interest" description="Disordered" evidence="1">
    <location>
        <begin position="157"/>
        <end position="190"/>
    </location>
</feature>
<name>A0A1V3BV23_9ACTN</name>
<dbReference type="STRING" id="501010.NOSIN_00465"/>
<comment type="caution">
    <text evidence="2">The sequence shown here is derived from an EMBL/GenBank/DDBJ whole genome shotgun (WGS) entry which is preliminary data.</text>
</comment>
<evidence type="ECO:0000313" key="2">
    <source>
        <dbReference type="EMBL" id="OOC52494.1"/>
    </source>
</evidence>
<evidence type="ECO:0000256" key="1">
    <source>
        <dbReference type="SAM" id="MobiDB-lite"/>
    </source>
</evidence>
<dbReference type="RefSeq" id="WP_077688836.1">
    <property type="nucleotide sequence ID" value="NZ_MCOK01000001.1"/>
</dbReference>
<protein>
    <submittedName>
        <fullName evidence="2">Uncharacterized protein</fullName>
    </submittedName>
</protein>
<accession>A0A1V3BV23</accession>
<organism evidence="2 3">
    <name type="scientific">Nocardiopsis sinuspersici</name>
    <dbReference type="NCBI Taxonomy" id="501010"/>
    <lineage>
        <taxon>Bacteria</taxon>
        <taxon>Bacillati</taxon>
        <taxon>Actinomycetota</taxon>
        <taxon>Actinomycetes</taxon>
        <taxon>Streptosporangiales</taxon>
        <taxon>Nocardiopsidaceae</taxon>
        <taxon>Nocardiopsis</taxon>
    </lineage>
</organism>
<dbReference type="AlphaFoldDB" id="A0A1V3BV23"/>